<evidence type="ECO:0000259" key="8">
    <source>
        <dbReference type="PROSITE" id="PS50071"/>
    </source>
</evidence>
<sequence length="816" mass="89329">MNMRLNSVDDPSSAGSDKLEGSVDFSERVALPTKRWEPEMSSLPSATDTHRRSPSMNDSKEDLPVINAVHSRNVRTSEERRLPSEGKTGIPKVQFNNWYEQVEDSWRKINGGQPLASEHVYTLPTGGSDQLNENHMPKISTYVGCVNANASAVNCSNFPPRLHPSSKEDMTPLQETPTKRKASHAIKDILGDQVQGDETKDNLVAQVEMSSRTDIPMEAHTACGYSAAFMRFYAAWQEAIQHQRIHPTVSDMKHENMTTNKSENHLMQSSLLLDAPYRFSPASLVDFIPGVQGPTMTNPLSPLRWLGSMPSRITSEFPISTTSASSENHPKDCTLPAPLVHSLSASLTSEQLLGLAAAAVAASGGVKESSSTTFLPSQLLSILSTPSGVYNSQQIPAGDSHEVDGGDSLLSLGSANVTSSLFNLPYSSPPLPHLPMQARSATQPPCQSNVPFWPRSHDFSVDKDGKRKHTRPTFSGQQIFALEKTFEQTKYLAGPERARLAYFLGMSESQVKVWFQNRRTKWRKKNAADMVTSRAKSYHDPHEPSGILTSTVGQISTNGASYAENMELGSGSLSGEDSRSLEEMSEHKYGRTTKQEWLGVPYDAGTNPSLSLNEAASNDSHISVKEEKPDLVIQRPPVSDGMPKNDPSMNRPPSISENPGMMASAFPWLSTIGSQRYFDFNTLPVKQTTGGNPMHVFSSLNCAISNFLPAETHERHTNCESGEYRSTTSDSQLSMPFSPTRSDGNARSQQVQGRAAHADNTVQFPCPSTSTPVNAVPSPLSPKPTRSVDNSHQTTQNEALFTKHMPSSKNSYVLTH</sequence>
<evidence type="ECO:0000256" key="4">
    <source>
        <dbReference type="ARBA" id="ARBA00023242"/>
    </source>
</evidence>
<feature type="region of interest" description="Disordered" evidence="7">
    <location>
        <begin position="566"/>
        <end position="586"/>
    </location>
</feature>
<comment type="caution">
    <text evidence="9">The sequence shown here is derived from an EMBL/GenBank/DDBJ whole genome shotgun (WGS) entry which is preliminary data.</text>
</comment>
<evidence type="ECO:0000256" key="6">
    <source>
        <dbReference type="RuleBase" id="RU000682"/>
    </source>
</evidence>
<dbReference type="Pfam" id="PF00046">
    <property type="entry name" value="Homeodomain"/>
    <property type="match status" value="1"/>
</dbReference>
<dbReference type="InterPro" id="IPR050394">
    <property type="entry name" value="Homeobox_NK-like"/>
</dbReference>
<organism evidence="9 10">
    <name type="scientific">Opisthorchis felineus</name>
    <dbReference type="NCBI Taxonomy" id="147828"/>
    <lineage>
        <taxon>Eukaryota</taxon>
        <taxon>Metazoa</taxon>
        <taxon>Spiralia</taxon>
        <taxon>Lophotrochozoa</taxon>
        <taxon>Platyhelminthes</taxon>
        <taxon>Trematoda</taxon>
        <taxon>Digenea</taxon>
        <taxon>Opisthorchiida</taxon>
        <taxon>Opisthorchiata</taxon>
        <taxon>Opisthorchiidae</taxon>
        <taxon>Opisthorchis</taxon>
    </lineage>
</organism>
<dbReference type="EMBL" id="SJOL01006407">
    <property type="protein sequence ID" value="TGZ67651.1"/>
    <property type="molecule type" value="Genomic_DNA"/>
</dbReference>
<dbReference type="GO" id="GO:0005634">
    <property type="term" value="C:nucleus"/>
    <property type="evidence" value="ECO:0007669"/>
    <property type="project" value="UniProtKB-SubCell"/>
</dbReference>
<evidence type="ECO:0000256" key="5">
    <source>
        <dbReference type="PROSITE-ProRule" id="PRU00108"/>
    </source>
</evidence>
<accession>A0A4S2LUZ7</accession>
<feature type="compositionally biased region" description="Polar residues" evidence="7">
    <location>
        <begin position="760"/>
        <end position="773"/>
    </location>
</feature>
<name>A0A4S2LUZ7_OPIFE</name>
<feature type="compositionally biased region" description="Polar residues" evidence="7">
    <location>
        <begin position="724"/>
        <end position="752"/>
    </location>
</feature>
<keyword evidence="2 5" id="KW-0238">DNA-binding</keyword>
<dbReference type="SMART" id="SM00389">
    <property type="entry name" value="HOX"/>
    <property type="match status" value="1"/>
</dbReference>
<feature type="domain" description="Homeobox" evidence="8">
    <location>
        <begin position="465"/>
        <end position="525"/>
    </location>
</feature>
<evidence type="ECO:0000256" key="7">
    <source>
        <dbReference type="SAM" id="MobiDB-lite"/>
    </source>
</evidence>
<protein>
    <recommendedName>
        <fullName evidence="8">Homeobox domain-containing protein</fullName>
    </recommendedName>
</protein>
<dbReference type="PROSITE" id="PS00027">
    <property type="entry name" value="HOMEOBOX_1"/>
    <property type="match status" value="1"/>
</dbReference>
<dbReference type="InterPro" id="IPR001356">
    <property type="entry name" value="HD"/>
</dbReference>
<keyword evidence="4 5" id="KW-0539">Nucleus</keyword>
<feature type="region of interest" description="Disordered" evidence="7">
    <location>
        <begin position="718"/>
        <end position="816"/>
    </location>
</feature>
<dbReference type="GO" id="GO:0030154">
    <property type="term" value="P:cell differentiation"/>
    <property type="evidence" value="ECO:0007669"/>
    <property type="project" value="TreeGrafter"/>
</dbReference>
<dbReference type="Proteomes" id="UP000308267">
    <property type="component" value="Unassembled WGS sequence"/>
</dbReference>
<evidence type="ECO:0000256" key="1">
    <source>
        <dbReference type="ARBA" id="ARBA00004123"/>
    </source>
</evidence>
<comment type="subcellular location">
    <subcellularLocation>
        <location evidence="1 5 6">Nucleus</location>
    </subcellularLocation>
</comment>
<feature type="region of interest" description="Disordered" evidence="7">
    <location>
        <begin position="163"/>
        <end position="183"/>
    </location>
</feature>
<dbReference type="CDD" id="cd00086">
    <property type="entry name" value="homeodomain"/>
    <property type="match status" value="1"/>
</dbReference>
<keyword evidence="3 5" id="KW-0371">Homeobox</keyword>
<dbReference type="Gene3D" id="1.10.10.60">
    <property type="entry name" value="Homeodomain-like"/>
    <property type="match status" value="1"/>
</dbReference>
<evidence type="ECO:0000256" key="3">
    <source>
        <dbReference type="ARBA" id="ARBA00023155"/>
    </source>
</evidence>
<dbReference type="STRING" id="147828.A0A4S2LUZ7"/>
<dbReference type="PRINTS" id="PR00031">
    <property type="entry name" value="HTHREPRESSR"/>
</dbReference>
<dbReference type="FunFam" id="1.10.10.60:FF:000067">
    <property type="entry name" value="NK6 homeobox 1"/>
    <property type="match status" value="1"/>
</dbReference>
<dbReference type="AlphaFoldDB" id="A0A4S2LUZ7"/>
<proteinExistence type="predicted"/>
<evidence type="ECO:0000313" key="9">
    <source>
        <dbReference type="EMBL" id="TGZ67651.1"/>
    </source>
</evidence>
<dbReference type="PANTHER" id="PTHR24340:SF35">
    <property type="entry name" value="HGTX, ISOFORM C"/>
    <property type="match status" value="1"/>
</dbReference>
<feature type="compositionally biased region" description="Basic and acidic residues" evidence="7">
    <location>
        <begin position="576"/>
        <end position="586"/>
    </location>
</feature>
<dbReference type="InterPro" id="IPR017970">
    <property type="entry name" value="Homeobox_CS"/>
</dbReference>
<evidence type="ECO:0000256" key="2">
    <source>
        <dbReference type="ARBA" id="ARBA00023125"/>
    </source>
</evidence>
<reference evidence="9 10" key="1">
    <citation type="journal article" date="2019" name="BMC Genomics">
        <title>New insights from Opisthorchis felineus genome: update on genomics of the epidemiologically important liver flukes.</title>
        <authorList>
            <person name="Ershov N.I."/>
            <person name="Mordvinov V.A."/>
            <person name="Prokhortchouk E.B."/>
            <person name="Pakharukova M.Y."/>
            <person name="Gunbin K.V."/>
            <person name="Ustyantsev K."/>
            <person name="Genaev M.A."/>
            <person name="Blinov A.G."/>
            <person name="Mazur A."/>
            <person name="Boulygina E."/>
            <person name="Tsygankova S."/>
            <person name="Khrameeva E."/>
            <person name="Chekanov N."/>
            <person name="Fan G."/>
            <person name="Xiao A."/>
            <person name="Zhang H."/>
            <person name="Xu X."/>
            <person name="Yang H."/>
            <person name="Solovyev V."/>
            <person name="Lee S.M."/>
            <person name="Liu X."/>
            <person name="Afonnikov D.A."/>
            <person name="Skryabin K.G."/>
        </authorList>
    </citation>
    <scope>NUCLEOTIDE SEQUENCE [LARGE SCALE GENOMIC DNA]</scope>
    <source>
        <strain evidence="9">AK-0245</strain>
        <tissue evidence="9">Whole organism</tissue>
    </source>
</reference>
<dbReference type="PROSITE" id="PS50071">
    <property type="entry name" value="HOMEOBOX_2"/>
    <property type="match status" value="1"/>
</dbReference>
<dbReference type="GO" id="GO:0000978">
    <property type="term" value="F:RNA polymerase II cis-regulatory region sequence-specific DNA binding"/>
    <property type="evidence" value="ECO:0007669"/>
    <property type="project" value="TreeGrafter"/>
</dbReference>
<dbReference type="GO" id="GO:0000981">
    <property type="term" value="F:DNA-binding transcription factor activity, RNA polymerase II-specific"/>
    <property type="evidence" value="ECO:0007669"/>
    <property type="project" value="InterPro"/>
</dbReference>
<feature type="compositionally biased region" description="Basic and acidic residues" evidence="7">
    <location>
        <begin position="17"/>
        <end position="27"/>
    </location>
</feature>
<feature type="region of interest" description="Disordered" evidence="7">
    <location>
        <begin position="1"/>
        <end position="61"/>
    </location>
</feature>
<dbReference type="InterPro" id="IPR009057">
    <property type="entry name" value="Homeodomain-like_sf"/>
</dbReference>
<keyword evidence="10" id="KW-1185">Reference proteome</keyword>
<dbReference type="PANTHER" id="PTHR24340">
    <property type="entry name" value="HOMEOBOX PROTEIN NKX"/>
    <property type="match status" value="1"/>
</dbReference>
<feature type="compositionally biased region" description="Polar residues" evidence="7">
    <location>
        <begin position="787"/>
        <end position="816"/>
    </location>
</feature>
<feature type="DNA-binding region" description="Homeobox" evidence="5">
    <location>
        <begin position="467"/>
        <end position="526"/>
    </location>
</feature>
<gene>
    <name evidence="9" type="ORF">CRM22_004672</name>
</gene>
<dbReference type="OrthoDB" id="6159439at2759"/>
<evidence type="ECO:0000313" key="10">
    <source>
        <dbReference type="Proteomes" id="UP000308267"/>
    </source>
</evidence>
<dbReference type="InterPro" id="IPR000047">
    <property type="entry name" value="HTH_motif"/>
</dbReference>
<dbReference type="SUPFAM" id="SSF46689">
    <property type="entry name" value="Homeodomain-like"/>
    <property type="match status" value="1"/>
</dbReference>